<dbReference type="InterPro" id="IPR038586">
    <property type="entry name" value="Tctex-1-like_sf"/>
</dbReference>
<dbReference type="GO" id="GO:0045505">
    <property type="term" value="F:dynein intermediate chain binding"/>
    <property type="evidence" value="ECO:0007669"/>
    <property type="project" value="TreeGrafter"/>
</dbReference>
<evidence type="ECO:0000313" key="3">
    <source>
        <dbReference type="Proteomes" id="UP000663852"/>
    </source>
</evidence>
<comment type="caution">
    <text evidence="2">The sequence shown here is derived from an EMBL/GenBank/DDBJ whole genome shotgun (WGS) entry which is preliminary data.</text>
</comment>
<dbReference type="Pfam" id="PF03645">
    <property type="entry name" value="Tctex-1"/>
    <property type="match status" value="1"/>
</dbReference>
<dbReference type="GO" id="GO:0005868">
    <property type="term" value="C:cytoplasmic dynein complex"/>
    <property type="evidence" value="ECO:0007669"/>
    <property type="project" value="TreeGrafter"/>
</dbReference>
<dbReference type="InterPro" id="IPR005334">
    <property type="entry name" value="Tctex-1-like"/>
</dbReference>
<organism evidence="2 3">
    <name type="scientific">Adineta ricciae</name>
    <name type="common">Rotifer</name>
    <dbReference type="NCBI Taxonomy" id="249248"/>
    <lineage>
        <taxon>Eukaryota</taxon>
        <taxon>Metazoa</taxon>
        <taxon>Spiralia</taxon>
        <taxon>Gnathifera</taxon>
        <taxon>Rotifera</taxon>
        <taxon>Eurotatoria</taxon>
        <taxon>Bdelloidea</taxon>
        <taxon>Adinetida</taxon>
        <taxon>Adinetidae</taxon>
        <taxon>Adineta</taxon>
    </lineage>
</organism>
<dbReference type="Gene3D" id="3.30.1140.40">
    <property type="entry name" value="Tctex-1"/>
    <property type="match status" value="1"/>
</dbReference>
<name>A0A813V8Y8_ADIRI</name>
<gene>
    <name evidence="2" type="ORF">EDS130_LOCUS6675</name>
</gene>
<dbReference type="PANTHER" id="PTHR21255">
    <property type="entry name" value="T-COMPLEX-ASSOCIATED-TESTIS-EXPRESSED 1/ DYNEIN LIGHT CHAIN"/>
    <property type="match status" value="1"/>
</dbReference>
<evidence type="ECO:0008006" key="4">
    <source>
        <dbReference type="Google" id="ProtNLM"/>
    </source>
</evidence>
<reference evidence="2" key="1">
    <citation type="submission" date="2021-02" db="EMBL/GenBank/DDBJ databases">
        <authorList>
            <person name="Nowell W R."/>
        </authorList>
    </citation>
    <scope>NUCLEOTIDE SEQUENCE</scope>
</reference>
<protein>
    <recommendedName>
        <fullName evidence="4">Dynein light chain</fullName>
    </recommendedName>
</protein>
<dbReference type="GO" id="GO:0005737">
    <property type="term" value="C:cytoplasm"/>
    <property type="evidence" value="ECO:0007669"/>
    <property type="project" value="TreeGrafter"/>
</dbReference>
<dbReference type="CDD" id="cd21455">
    <property type="entry name" value="DLC-like_DYNLT1_DYNLT3"/>
    <property type="match status" value="1"/>
</dbReference>
<comment type="similarity">
    <text evidence="1">Belongs to the dynein light chain Tctex-type family.</text>
</comment>
<dbReference type="Proteomes" id="UP000663852">
    <property type="component" value="Unassembled WGS sequence"/>
</dbReference>
<sequence>MSFDINEIKRITKEVLHETIGEKVFLTEQVRQWNIDILTEILHRLQQVQEKFSDQQMKFIVTVLIGEKSKENNFGLHTALSCIWNGTTDGCVTVKWENQNIFSVISVFGLTV</sequence>
<dbReference type="GO" id="GO:0007018">
    <property type="term" value="P:microtubule-based movement"/>
    <property type="evidence" value="ECO:0007669"/>
    <property type="project" value="TreeGrafter"/>
</dbReference>
<accession>A0A813V8Y8</accession>
<proteinExistence type="inferred from homology"/>
<evidence type="ECO:0000313" key="2">
    <source>
        <dbReference type="EMBL" id="CAF0837628.1"/>
    </source>
</evidence>
<dbReference type="OrthoDB" id="10059120at2759"/>
<evidence type="ECO:0000256" key="1">
    <source>
        <dbReference type="ARBA" id="ARBA00005361"/>
    </source>
</evidence>
<dbReference type="AlphaFoldDB" id="A0A813V8Y8"/>
<dbReference type="EMBL" id="CAJNOJ010000019">
    <property type="protein sequence ID" value="CAF0837628.1"/>
    <property type="molecule type" value="Genomic_DNA"/>
</dbReference>